<reference evidence="2" key="1">
    <citation type="journal article" date="2019" name="Int. J. Syst. Evol. Microbiol.">
        <title>The Global Catalogue of Microorganisms (GCM) 10K type strain sequencing project: providing services to taxonomists for standard genome sequencing and annotation.</title>
        <authorList>
            <consortium name="The Broad Institute Genomics Platform"/>
            <consortium name="The Broad Institute Genome Sequencing Center for Infectious Disease"/>
            <person name="Wu L."/>
            <person name="Ma J."/>
        </authorList>
    </citation>
    <scope>NUCLEOTIDE SEQUENCE [LARGE SCALE GENOMIC DNA]</scope>
    <source>
        <strain evidence="2">JCM 15481</strain>
    </source>
</reference>
<accession>A0ABP5JIL2</accession>
<comment type="caution">
    <text evidence="1">The sequence shown here is derived from an EMBL/GenBank/DDBJ whole genome shotgun (WGS) entry which is preliminary data.</text>
</comment>
<keyword evidence="2" id="KW-1185">Reference proteome</keyword>
<dbReference type="EMBL" id="BAAAPF010000042">
    <property type="protein sequence ID" value="GAA2118557.1"/>
    <property type="molecule type" value="Genomic_DNA"/>
</dbReference>
<evidence type="ECO:0000313" key="1">
    <source>
        <dbReference type="EMBL" id="GAA2118557.1"/>
    </source>
</evidence>
<name>A0ABP5JIL2_9ACTN</name>
<gene>
    <name evidence="1" type="ORF">GCM10009802_20240</name>
</gene>
<protein>
    <submittedName>
        <fullName evidence="1">Uncharacterized protein</fullName>
    </submittedName>
</protein>
<proteinExistence type="predicted"/>
<evidence type="ECO:0000313" key="2">
    <source>
        <dbReference type="Proteomes" id="UP001500443"/>
    </source>
</evidence>
<dbReference type="RefSeq" id="WP_344289473.1">
    <property type="nucleotide sequence ID" value="NZ_BAAAPF010000042.1"/>
</dbReference>
<dbReference type="Proteomes" id="UP001500443">
    <property type="component" value="Unassembled WGS sequence"/>
</dbReference>
<sequence length="90" mass="10076">MELDLSGYVAVKPGAGWRIRQLSREGVWEQWEPLIGWVVDECGETRPLVIVRMGSRLMLAIPPADRYQIQQELDFTVGHVPGAREDSAAA</sequence>
<organism evidence="1 2">
    <name type="scientific">Streptomyces synnematoformans</name>
    <dbReference type="NCBI Taxonomy" id="415721"/>
    <lineage>
        <taxon>Bacteria</taxon>
        <taxon>Bacillati</taxon>
        <taxon>Actinomycetota</taxon>
        <taxon>Actinomycetes</taxon>
        <taxon>Kitasatosporales</taxon>
        <taxon>Streptomycetaceae</taxon>
        <taxon>Streptomyces</taxon>
    </lineage>
</organism>